<sequence>MGISQGSYQLYKLGKMSPKSQEKRFVFVGGPSLTGKGDGIRSKLIQEGMREKRLERQKNAAAEIKRLLSERTTADCSCRMAIVSSAPSQSLPQGQPIKPRPRNPNIEEPIHCSFCSRYVRSYGTGGSVHDLGSGLSDPMIPINERSSRLKVREIFSFACRHIFPNLRSLDQIDLYQTWAFPFDDDDLKLFTFLWSSKYHEDVLRLTYRAPEDTAGPKQQLILKGHVLRALQKEVACYTGQKPIDSIIRSMLALAVNEKTSERIYREPSPFAPVFTGLHGLEVYGSRDYSPIHWKVMHELLQNHGGVEALQLFALAWQVSVAGLLHAAHTLQKPLYPMIDVYGQRMELDPPLSLFAQYGCSDCADSKSQKPGSGFNELLSMEHPVHEELVIVFSRVGELSHVMQYMSIQPCSSLNYLISLPTAEFWSTTDSSPNQMRTTHSIRSCSSTINQLATHTNDV</sequence>
<dbReference type="EMBL" id="JBFXLT010000022">
    <property type="protein sequence ID" value="KAL2816463.1"/>
    <property type="molecule type" value="Genomic_DNA"/>
</dbReference>
<reference evidence="1 2" key="1">
    <citation type="submission" date="2024-07" db="EMBL/GenBank/DDBJ databases">
        <title>Section-level genome sequencing and comparative genomics of Aspergillus sections Usti and Cavernicolus.</title>
        <authorList>
            <consortium name="Lawrence Berkeley National Laboratory"/>
            <person name="Nybo J.L."/>
            <person name="Vesth T.C."/>
            <person name="Theobald S."/>
            <person name="Frisvad J.C."/>
            <person name="Larsen T.O."/>
            <person name="Kjaerboelling I."/>
            <person name="Rothschild-Mancinelli K."/>
            <person name="Lyhne E.K."/>
            <person name="Kogle M.E."/>
            <person name="Barry K."/>
            <person name="Clum A."/>
            <person name="Na H."/>
            <person name="Ledsgaard L."/>
            <person name="Lin J."/>
            <person name="Lipzen A."/>
            <person name="Kuo A."/>
            <person name="Riley R."/>
            <person name="Mondo S."/>
            <person name="Labutti K."/>
            <person name="Haridas S."/>
            <person name="Pangalinan J."/>
            <person name="Salamov A.A."/>
            <person name="Simmons B.A."/>
            <person name="Magnuson J.K."/>
            <person name="Chen J."/>
            <person name="Drula E."/>
            <person name="Henrissat B."/>
            <person name="Wiebenga A."/>
            <person name="Lubbers R.J."/>
            <person name="Gomes A.C."/>
            <person name="Makela M.R."/>
            <person name="Stajich J."/>
            <person name="Grigoriev I.V."/>
            <person name="Mortensen U.H."/>
            <person name="De Vries R.P."/>
            <person name="Baker S.E."/>
            <person name="Andersen M.R."/>
        </authorList>
    </citation>
    <scope>NUCLEOTIDE SEQUENCE [LARGE SCALE GENOMIC DNA]</scope>
    <source>
        <strain evidence="1 2">CBS 588.65</strain>
    </source>
</reference>
<gene>
    <name evidence="1" type="ORF">BJX63DRAFT_387390</name>
</gene>
<proteinExistence type="predicted"/>
<keyword evidence="2" id="KW-1185">Reference proteome</keyword>
<dbReference type="Proteomes" id="UP001610334">
    <property type="component" value="Unassembled WGS sequence"/>
</dbReference>
<protein>
    <submittedName>
        <fullName evidence="1">Uncharacterized protein</fullName>
    </submittedName>
</protein>
<name>A0ABR4HP36_9EURO</name>
<comment type="caution">
    <text evidence="1">The sequence shown here is derived from an EMBL/GenBank/DDBJ whole genome shotgun (WGS) entry which is preliminary data.</text>
</comment>
<evidence type="ECO:0000313" key="2">
    <source>
        <dbReference type="Proteomes" id="UP001610334"/>
    </source>
</evidence>
<accession>A0ABR4HP36</accession>
<organism evidence="1 2">
    <name type="scientific">Aspergillus granulosus</name>
    <dbReference type="NCBI Taxonomy" id="176169"/>
    <lineage>
        <taxon>Eukaryota</taxon>
        <taxon>Fungi</taxon>
        <taxon>Dikarya</taxon>
        <taxon>Ascomycota</taxon>
        <taxon>Pezizomycotina</taxon>
        <taxon>Eurotiomycetes</taxon>
        <taxon>Eurotiomycetidae</taxon>
        <taxon>Eurotiales</taxon>
        <taxon>Aspergillaceae</taxon>
        <taxon>Aspergillus</taxon>
        <taxon>Aspergillus subgen. Nidulantes</taxon>
    </lineage>
</organism>
<evidence type="ECO:0000313" key="1">
    <source>
        <dbReference type="EMBL" id="KAL2816463.1"/>
    </source>
</evidence>